<organism evidence="2 3">
    <name type="scientific">Mesoflavibacter profundi</name>
    <dbReference type="NCBI Taxonomy" id="2708110"/>
    <lineage>
        <taxon>Bacteria</taxon>
        <taxon>Pseudomonadati</taxon>
        <taxon>Bacteroidota</taxon>
        <taxon>Flavobacteriia</taxon>
        <taxon>Flavobacteriales</taxon>
        <taxon>Flavobacteriaceae</taxon>
        <taxon>Mesoflavibacter</taxon>
    </lineage>
</organism>
<dbReference type="RefSeq" id="WP_106686842.1">
    <property type="nucleotide sequence ID" value="NZ_CP061703.1"/>
</dbReference>
<name>A0ABT4S0H6_9FLAO</name>
<keyword evidence="1" id="KW-0812">Transmembrane</keyword>
<protein>
    <submittedName>
        <fullName evidence="2">Glycosyltransferase 87 family protein</fullName>
    </submittedName>
</protein>
<reference evidence="2" key="1">
    <citation type="submission" date="2022-11" db="EMBL/GenBank/DDBJ databases">
        <title>Refractory cell wall polysaccharides provide important carbon source for microbial heterotrophs in the hadal ocean.</title>
        <authorList>
            <person name="Zhu X."/>
        </authorList>
    </citation>
    <scope>NUCLEOTIDE SEQUENCE</scope>
    <source>
        <strain evidence="2">MTRN7</strain>
    </source>
</reference>
<feature type="transmembrane region" description="Helical" evidence="1">
    <location>
        <begin position="167"/>
        <end position="190"/>
    </location>
</feature>
<feature type="transmembrane region" description="Helical" evidence="1">
    <location>
        <begin position="400"/>
        <end position="416"/>
    </location>
</feature>
<keyword evidence="1" id="KW-0472">Membrane</keyword>
<feature type="transmembrane region" description="Helical" evidence="1">
    <location>
        <begin position="37"/>
        <end position="55"/>
    </location>
</feature>
<sequence length="449" mass="52114">MQINTTFFKLNKIPILLTLASLLFYFSFAYNLTRSDYVKLITLFIALCYLAFKLIQIIGYNFKFLLVVSILSRLIFIVAIPNLSQDFYRFIWDGYLNLNNLNPYLFTPTQLVDQTINIPNKHLLYNKMGWLSNANYSNYPPVNQLCFIIANLCPGQSILSSVIGLRLLIILADLGIILIGSKLLLAFNLPKSNIFWYALNPFIIIELTGNLHFEGVMLFFFILGIYLIYKNKISLAGVCIGLSISIKLIPLIFLPVLLKWFLKHYNIKKTIQFYSIIALTVLITCLPYITTQFIDNYSQTIALWFNNFEFNASIYYIARHIGYKLTGYNQIAIIGKFLSITILLIILILSFVRKTETLKQVFTTCLLAFTTYLFLSTTVHPWYLSTLVLFSIFSNYKYPLVWSVTIILSYLAYINTNNTENLWIVFIEYLIVYLVFLYELLQPKLSRNQ</sequence>
<feature type="transmembrane region" description="Helical" evidence="1">
    <location>
        <begin position="211"/>
        <end position="229"/>
    </location>
</feature>
<feature type="transmembrane region" description="Helical" evidence="1">
    <location>
        <begin position="62"/>
        <end position="80"/>
    </location>
</feature>
<feature type="transmembrane region" description="Helical" evidence="1">
    <location>
        <begin position="330"/>
        <end position="352"/>
    </location>
</feature>
<evidence type="ECO:0000313" key="2">
    <source>
        <dbReference type="EMBL" id="MDA0177582.1"/>
    </source>
</evidence>
<keyword evidence="3" id="KW-1185">Reference proteome</keyword>
<evidence type="ECO:0000256" key="1">
    <source>
        <dbReference type="SAM" id="Phobius"/>
    </source>
</evidence>
<dbReference type="EMBL" id="JAPFGC010000002">
    <property type="protein sequence ID" value="MDA0177582.1"/>
    <property type="molecule type" value="Genomic_DNA"/>
</dbReference>
<accession>A0ABT4S0H6</accession>
<feature type="transmembrane region" description="Helical" evidence="1">
    <location>
        <begin position="422"/>
        <end position="441"/>
    </location>
</feature>
<evidence type="ECO:0000313" key="3">
    <source>
        <dbReference type="Proteomes" id="UP001149142"/>
    </source>
</evidence>
<keyword evidence="1" id="KW-1133">Transmembrane helix</keyword>
<feature type="transmembrane region" description="Helical" evidence="1">
    <location>
        <begin position="235"/>
        <end position="258"/>
    </location>
</feature>
<gene>
    <name evidence="2" type="ORF">OOZ35_08780</name>
</gene>
<dbReference type="Proteomes" id="UP001149142">
    <property type="component" value="Unassembled WGS sequence"/>
</dbReference>
<feature type="transmembrane region" description="Helical" evidence="1">
    <location>
        <begin position="372"/>
        <end position="393"/>
    </location>
</feature>
<comment type="caution">
    <text evidence="2">The sequence shown here is derived from an EMBL/GenBank/DDBJ whole genome shotgun (WGS) entry which is preliminary data.</text>
</comment>
<proteinExistence type="predicted"/>
<feature type="transmembrane region" description="Helical" evidence="1">
    <location>
        <begin position="270"/>
        <end position="289"/>
    </location>
</feature>
<feature type="transmembrane region" description="Helical" evidence="1">
    <location>
        <begin position="12"/>
        <end position="31"/>
    </location>
</feature>
<dbReference type="Pfam" id="PF26314">
    <property type="entry name" value="MptA_B_family"/>
    <property type="match status" value="1"/>
</dbReference>